<dbReference type="FunFam" id="3.30.70.270:FF:000001">
    <property type="entry name" value="Diguanylate cyclase domain protein"/>
    <property type="match status" value="1"/>
</dbReference>
<feature type="domain" description="GGDEF" evidence="4">
    <location>
        <begin position="508"/>
        <end position="641"/>
    </location>
</feature>
<evidence type="ECO:0000259" key="3">
    <source>
        <dbReference type="PROSITE" id="PS50113"/>
    </source>
</evidence>
<dbReference type="InterPro" id="IPR035965">
    <property type="entry name" value="PAS-like_dom_sf"/>
</dbReference>
<dbReference type="SUPFAM" id="SSF55785">
    <property type="entry name" value="PYP-like sensor domain (PAS domain)"/>
    <property type="match status" value="2"/>
</dbReference>
<keyword evidence="1" id="KW-1133">Transmembrane helix</keyword>
<feature type="domain" description="PAS" evidence="2">
    <location>
        <begin position="350"/>
        <end position="420"/>
    </location>
</feature>
<feature type="domain" description="PAC" evidence="3">
    <location>
        <begin position="424"/>
        <end position="476"/>
    </location>
</feature>
<name>A0A6G8QD25_9ACTN</name>
<dbReference type="InterPro" id="IPR013656">
    <property type="entry name" value="PAS_4"/>
</dbReference>
<dbReference type="Pfam" id="PF08448">
    <property type="entry name" value="PAS_4"/>
    <property type="match status" value="1"/>
</dbReference>
<feature type="transmembrane region" description="Helical" evidence="1">
    <location>
        <begin position="72"/>
        <end position="90"/>
    </location>
</feature>
<gene>
    <name evidence="5" type="ORF">GBA63_18190</name>
</gene>
<dbReference type="PANTHER" id="PTHR44757:SF2">
    <property type="entry name" value="BIOFILM ARCHITECTURE MAINTENANCE PROTEIN MBAA"/>
    <property type="match status" value="1"/>
</dbReference>
<feature type="transmembrane region" description="Helical" evidence="1">
    <location>
        <begin position="6"/>
        <end position="27"/>
    </location>
</feature>
<dbReference type="InterPro" id="IPR001610">
    <property type="entry name" value="PAC"/>
</dbReference>
<protein>
    <submittedName>
        <fullName evidence="5">Diguanylate cyclase</fullName>
    </submittedName>
</protein>
<dbReference type="Gene3D" id="3.30.70.270">
    <property type="match status" value="1"/>
</dbReference>
<evidence type="ECO:0000259" key="4">
    <source>
        <dbReference type="PROSITE" id="PS50887"/>
    </source>
</evidence>
<feature type="transmembrane region" description="Helical" evidence="1">
    <location>
        <begin position="208"/>
        <end position="229"/>
    </location>
</feature>
<dbReference type="Pfam" id="PF16927">
    <property type="entry name" value="HisKA_7TM"/>
    <property type="match status" value="1"/>
</dbReference>
<feature type="transmembrane region" description="Helical" evidence="1">
    <location>
        <begin position="146"/>
        <end position="170"/>
    </location>
</feature>
<dbReference type="PROSITE" id="PS50112">
    <property type="entry name" value="PAS"/>
    <property type="match status" value="2"/>
</dbReference>
<feature type="transmembrane region" description="Helical" evidence="1">
    <location>
        <begin position="102"/>
        <end position="126"/>
    </location>
</feature>
<dbReference type="Pfam" id="PF00990">
    <property type="entry name" value="GGDEF"/>
    <property type="match status" value="1"/>
</dbReference>
<organism evidence="5 6">
    <name type="scientific">Rubrobacter tropicus</name>
    <dbReference type="NCBI Taxonomy" id="2653851"/>
    <lineage>
        <taxon>Bacteria</taxon>
        <taxon>Bacillati</taxon>
        <taxon>Actinomycetota</taxon>
        <taxon>Rubrobacteria</taxon>
        <taxon>Rubrobacterales</taxon>
        <taxon>Rubrobacteraceae</taxon>
        <taxon>Rubrobacter</taxon>
    </lineage>
</organism>
<evidence type="ECO:0000313" key="6">
    <source>
        <dbReference type="Proteomes" id="UP000501452"/>
    </source>
</evidence>
<feature type="transmembrane region" description="Helical" evidence="1">
    <location>
        <begin position="182"/>
        <end position="202"/>
    </location>
</feature>
<dbReference type="NCBIfam" id="TIGR00254">
    <property type="entry name" value="GGDEF"/>
    <property type="match status" value="1"/>
</dbReference>
<dbReference type="PROSITE" id="PS50113">
    <property type="entry name" value="PAC"/>
    <property type="match status" value="2"/>
</dbReference>
<dbReference type="InterPro" id="IPR031621">
    <property type="entry name" value="HisKA_7TM"/>
</dbReference>
<dbReference type="SMART" id="SM00267">
    <property type="entry name" value="GGDEF"/>
    <property type="match status" value="1"/>
</dbReference>
<feature type="domain" description="PAS" evidence="2">
    <location>
        <begin position="242"/>
        <end position="280"/>
    </location>
</feature>
<dbReference type="EMBL" id="CP045119">
    <property type="protein sequence ID" value="QIN84353.1"/>
    <property type="molecule type" value="Genomic_DNA"/>
</dbReference>
<sequence length="641" mass="70381">MSIQYTPYVLLPLASALALAFLAVVAWRRKETPAAMPFAALMMAACGSKLAYALMMLSASVNGKIFWTKAEYLGAAAMPVAWLAFALVFADFAWGRRLHRTVAVLAVIPLCTLLFTLTSGLHGFVWDTVELDRSGPFVVLEMVRGPWYWVHAVYSYALVLCGTALLAYKIARSSRLYHPQGVALLSGVLLSWGASLSHVVGISPVHNLNPGVLVFPVTGALFALGLFRFRFLDLSPVSRTDAFTSLRDGLIVTDPRGRVVDLNPVAASILGHAPARVLGRGVFGLLPISPAIHRTADDAPHQEISLKNGSTRRYDVTFAPLEGDGNSLGRLFSLSDVTEKRRAEETLKESEERFRAVFEGAVIGMALTNAEGNLVRANTALNLMFGYGEGDLRGRSFHQLTHPADRIAGSEPYREIVDGRRDRYRAERRMLKRDGTVIWARLSASAIRGTRPEQGLAVVMVEDFTDRKVLEEELTHKAFHDPLTNLPNRHLFADRLKHASERATRSAEGMAVFFIDIDDFKEVNDSLGHEAGDRLLSEAGARMRSCVRPEDTVARLGGDEFAVLLEDVTEWEARQAARRIGEKVRAPFYLDESGRRVSVTASVGVAVAQGGGALDPSALLREADRAMYRLKQRPGRGNRSS</sequence>
<dbReference type="Gene3D" id="3.30.450.20">
    <property type="entry name" value="PAS domain"/>
    <property type="match status" value="2"/>
</dbReference>
<dbReference type="KEGG" id="rub:GBA63_18190"/>
<dbReference type="InterPro" id="IPR000160">
    <property type="entry name" value="GGDEF_dom"/>
</dbReference>
<evidence type="ECO:0000259" key="2">
    <source>
        <dbReference type="PROSITE" id="PS50112"/>
    </source>
</evidence>
<evidence type="ECO:0000256" key="1">
    <source>
        <dbReference type="SAM" id="Phobius"/>
    </source>
</evidence>
<keyword evidence="6" id="KW-1185">Reference proteome</keyword>
<dbReference type="CDD" id="cd00130">
    <property type="entry name" value="PAS"/>
    <property type="match status" value="2"/>
</dbReference>
<dbReference type="SUPFAM" id="SSF55073">
    <property type="entry name" value="Nucleotide cyclase"/>
    <property type="match status" value="1"/>
</dbReference>
<evidence type="ECO:0000313" key="5">
    <source>
        <dbReference type="EMBL" id="QIN84353.1"/>
    </source>
</evidence>
<keyword evidence="1" id="KW-0472">Membrane</keyword>
<feature type="transmembrane region" description="Helical" evidence="1">
    <location>
        <begin position="39"/>
        <end position="60"/>
    </location>
</feature>
<dbReference type="SMART" id="SM00086">
    <property type="entry name" value="PAC"/>
    <property type="match status" value="1"/>
</dbReference>
<keyword evidence="1" id="KW-0812">Transmembrane</keyword>
<dbReference type="NCBIfam" id="TIGR00229">
    <property type="entry name" value="sensory_box"/>
    <property type="match status" value="2"/>
</dbReference>
<dbReference type="InterPro" id="IPR000014">
    <property type="entry name" value="PAS"/>
</dbReference>
<dbReference type="CDD" id="cd01949">
    <property type="entry name" value="GGDEF"/>
    <property type="match status" value="1"/>
</dbReference>
<dbReference type="Proteomes" id="UP000501452">
    <property type="component" value="Chromosome"/>
</dbReference>
<dbReference type="PANTHER" id="PTHR44757">
    <property type="entry name" value="DIGUANYLATE CYCLASE DGCP"/>
    <property type="match status" value="1"/>
</dbReference>
<dbReference type="InterPro" id="IPR043128">
    <property type="entry name" value="Rev_trsase/Diguanyl_cyclase"/>
</dbReference>
<accession>A0A6G8QD25</accession>
<dbReference type="InterPro" id="IPR000700">
    <property type="entry name" value="PAS-assoc_C"/>
</dbReference>
<dbReference type="RefSeq" id="WP_166178447.1">
    <property type="nucleotide sequence ID" value="NZ_CP045119.1"/>
</dbReference>
<proteinExistence type="predicted"/>
<reference evidence="5 6" key="1">
    <citation type="submission" date="2019-10" db="EMBL/GenBank/DDBJ databases">
        <title>Rubrobacter sp nov SCSIO 52090 isolated from a deep-sea sediment in the South China Sea.</title>
        <authorList>
            <person name="Chen R.W."/>
        </authorList>
    </citation>
    <scope>NUCLEOTIDE SEQUENCE [LARGE SCALE GENOMIC DNA]</scope>
    <source>
        <strain evidence="5 6">SCSIO 52909</strain>
    </source>
</reference>
<dbReference type="AlphaFoldDB" id="A0A6G8QD25"/>
<dbReference type="InterPro" id="IPR052155">
    <property type="entry name" value="Biofilm_reg_signaling"/>
</dbReference>
<dbReference type="SMART" id="SM00091">
    <property type="entry name" value="PAS"/>
    <property type="match status" value="2"/>
</dbReference>
<feature type="domain" description="PAC" evidence="3">
    <location>
        <begin position="297"/>
        <end position="349"/>
    </location>
</feature>
<dbReference type="PROSITE" id="PS50887">
    <property type="entry name" value="GGDEF"/>
    <property type="match status" value="1"/>
</dbReference>
<dbReference type="Pfam" id="PF13426">
    <property type="entry name" value="PAS_9"/>
    <property type="match status" value="1"/>
</dbReference>
<dbReference type="InterPro" id="IPR029787">
    <property type="entry name" value="Nucleotide_cyclase"/>
</dbReference>